<gene>
    <name evidence="11" type="ORF">B1R32_101131</name>
</gene>
<dbReference type="OrthoDB" id="5290748at2"/>
<evidence type="ECO:0000256" key="5">
    <source>
        <dbReference type="ARBA" id="ARBA00023004"/>
    </source>
</evidence>
<keyword evidence="1" id="KW-0004">4Fe-4S</keyword>
<evidence type="ECO:0000313" key="12">
    <source>
        <dbReference type="Proteomes" id="UP000237684"/>
    </source>
</evidence>
<keyword evidence="3" id="KW-0227">DNA damage</keyword>
<evidence type="ECO:0000256" key="3">
    <source>
        <dbReference type="ARBA" id="ARBA00022763"/>
    </source>
</evidence>
<dbReference type="SMART" id="SM00986">
    <property type="entry name" value="UDG"/>
    <property type="match status" value="1"/>
</dbReference>
<keyword evidence="6" id="KW-0411">Iron-sulfur</keyword>
<dbReference type="GO" id="GO:0004844">
    <property type="term" value="F:uracil DNA N-glycosylase activity"/>
    <property type="evidence" value="ECO:0007669"/>
    <property type="project" value="InterPro"/>
</dbReference>
<dbReference type="SMART" id="SM00987">
    <property type="entry name" value="UreE_C"/>
    <property type="match status" value="1"/>
</dbReference>
<evidence type="ECO:0000256" key="4">
    <source>
        <dbReference type="ARBA" id="ARBA00022801"/>
    </source>
</evidence>
<dbReference type="RefSeq" id="WP_105482133.1">
    <property type="nucleotide sequence ID" value="NZ_NIGF01000001.1"/>
</dbReference>
<name>A0A2S8SX59_9BACT</name>
<dbReference type="AlphaFoldDB" id="A0A2S8SX59"/>
<keyword evidence="4" id="KW-0378">Hydrolase</keyword>
<reference evidence="11 12" key="1">
    <citation type="journal article" date="2018" name="Syst. Appl. Microbiol.">
        <title>Abditibacterium utsteinense sp. nov., the first cultivated member of candidate phylum FBP, isolated from ice-free Antarctic soil samples.</title>
        <authorList>
            <person name="Tahon G."/>
            <person name="Tytgat B."/>
            <person name="Lebbe L."/>
            <person name="Carlier A."/>
            <person name="Willems A."/>
        </authorList>
    </citation>
    <scope>NUCLEOTIDE SEQUENCE [LARGE SCALE GENOMIC DNA]</scope>
    <source>
        <strain evidence="11 12">LMG 29911</strain>
    </source>
</reference>
<keyword evidence="2" id="KW-0479">Metal-binding</keyword>
<dbReference type="EMBL" id="NIGF01000001">
    <property type="protein sequence ID" value="PQV65391.1"/>
    <property type="molecule type" value="Genomic_DNA"/>
</dbReference>
<evidence type="ECO:0000256" key="8">
    <source>
        <dbReference type="ARBA" id="ARBA00023779"/>
    </source>
</evidence>
<evidence type="ECO:0000256" key="7">
    <source>
        <dbReference type="ARBA" id="ARBA00023204"/>
    </source>
</evidence>
<dbReference type="Gene3D" id="3.40.470.10">
    <property type="entry name" value="Uracil-DNA glycosylase-like domain"/>
    <property type="match status" value="1"/>
</dbReference>
<dbReference type="SUPFAM" id="SSF52141">
    <property type="entry name" value="Uracil-DNA glycosylase-like"/>
    <property type="match status" value="1"/>
</dbReference>
<dbReference type="GO" id="GO:0006284">
    <property type="term" value="P:base-excision repair"/>
    <property type="evidence" value="ECO:0007669"/>
    <property type="project" value="InterPro"/>
</dbReference>
<sequence length="234" mass="26035">MTIFEFQEQQTLCARCPRLVAWREEAARNPPLRFRGETYWARPAPSLGTKNARLLIVGLAPAAHGANRTGRMFTGDKSGDWLFRSMFKSGFCNQPTSLTKNDGLELVDCYIAAAVHCAPPDNKPLPEELRNCRPFLLKELRLLGGLRVVLGLGKIGFDAAFDALREVGFTTLKSRPKFGHGAVFEVGETARGAKLWLLGTYHPSQQNTFTGRLTEPMLDAIFESAKLLTTDEHR</sequence>
<proteinExistence type="inferred from homology"/>
<organism evidence="11 12">
    <name type="scientific">Abditibacterium utsteinense</name>
    <dbReference type="NCBI Taxonomy" id="1960156"/>
    <lineage>
        <taxon>Bacteria</taxon>
        <taxon>Pseudomonadati</taxon>
        <taxon>Abditibacteriota</taxon>
        <taxon>Abditibacteriia</taxon>
        <taxon>Abditibacteriales</taxon>
        <taxon>Abditibacteriaceae</taxon>
        <taxon>Abditibacterium</taxon>
    </lineage>
</organism>
<feature type="domain" description="Uracil-DNA glycosylase-like" evidence="10">
    <location>
        <begin position="45"/>
        <end position="222"/>
    </location>
</feature>
<keyword evidence="12" id="KW-1185">Reference proteome</keyword>
<dbReference type="GO" id="GO:0051539">
    <property type="term" value="F:4 iron, 4 sulfur cluster binding"/>
    <property type="evidence" value="ECO:0007669"/>
    <property type="project" value="UniProtKB-KW"/>
</dbReference>
<evidence type="ECO:0000256" key="9">
    <source>
        <dbReference type="ARBA" id="ARBA00023887"/>
    </source>
</evidence>
<evidence type="ECO:0000256" key="6">
    <source>
        <dbReference type="ARBA" id="ARBA00023014"/>
    </source>
</evidence>
<dbReference type="InParanoid" id="A0A2S8SX59"/>
<dbReference type="CDD" id="cd10031">
    <property type="entry name" value="UDG-F5_TTUDGB_like"/>
    <property type="match status" value="1"/>
</dbReference>
<keyword evidence="7" id="KW-0234">DNA repair</keyword>
<dbReference type="PANTHER" id="PTHR33693:SF3">
    <property type="entry name" value="TYPE-5 URACIL-DNA GLYCOSYLASE"/>
    <property type="match status" value="1"/>
</dbReference>
<protein>
    <recommendedName>
        <fullName evidence="9">Type-5 uracil-DNA glycosylase</fullName>
    </recommendedName>
</protein>
<dbReference type="InterPro" id="IPR051536">
    <property type="entry name" value="UDG_Type-4/5"/>
</dbReference>
<evidence type="ECO:0000259" key="10">
    <source>
        <dbReference type="SMART" id="SM00986"/>
    </source>
</evidence>
<dbReference type="Pfam" id="PF03167">
    <property type="entry name" value="UDG"/>
    <property type="match status" value="1"/>
</dbReference>
<dbReference type="InterPro" id="IPR044147">
    <property type="entry name" value="UdgB-like"/>
</dbReference>
<evidence type="ECO:0000256" key="1">
    <source>
        <dbReference type="ARBA" id="ARBA00022485"/>
    </source>
</evidence>
<dbReference type="InterPro" id="IPR036895">
    <property type="entry name" value="Uracil-DNA_glycosylase-like_sf"/>
</dbReference>
<dbReference type="GO" id="GO:0046872">
    <property type="term" value="F:metal ion binding"/>
    <property type="evidence" value="ECO:0007669"/>
    <property type="project" value="UniProtKB-KW"/>
</dbReference>
<dbReference type="PANTHER" id="PTHR33693">
    <property type="entry name" value="TYPE-5 URACIL-DNA GLYCOSYLASE"/>
    <property type="match status" value="1"/>
</dbReference>
<dbReference type="Proteomes" id="UP000237684">
    <property type="component" value="Unassembled WGS sequence"/>
</dbReference>
<accession>A0A2S8SX59</accession>
<evidence type="ECO:0000256" key="2">
    <source>
        <dbReference type="ARBA" id="ARBA00022723"/>
    </source>
</evidence>
<comment type="caution">
    <text evidence="11">The sequence shown here is derived from an EMBL/GenBank/DDBJ whole genome shotgun (WGS) entry which is preliminary data.</text>
</comment>
<comment type="similarity">
    <text evidence="8">Belongs to the uracil-DNA glycosylase (UDG) superfamily. Type 5 (UDGb) family.</text>
</comment>
<dbReference type="GO" id="GO:0033958">
    <property type="term" value="F:DNA-deoxyinosine glycosylase activity"/>
    <property type="evidence" value="ECO:0007669"/>
    <property type="project" value="InterPro"/>
</dbReference>
<keyword evidence="5" id="KW-0408">Iron</keyword>
<dbReference type="InterPro" id="IPR005122">
    <property type="entry name" value="Uracil-DNA_glycosylase-like"/>
</dbReference>
<evidence type="ECO:0000313" key="11">
    <source>
        <dbReference type="EMBL" id="PQV65391.1"/>
    </source>
</evidence>